<comment type="subunit">
    <text evidence="8">Monomer.</text>
</comment>
<feature type="domain" description="Aminoacyl-tRNA synthetase class I anticodon-binding" evidence="10">
    <location>
        <begin position="330"/>
        <end position="476"/>
    </location>
</feature>
<dbReference type="InterPro" id="IPR020751">
    <property type="entry name" value="aa-tRNA-synth_I_codon-bd_sub2"/>
</dbReference>
<dbReference type="Gene3D" id="3.40.50.620">
    <property type="entry name" value="HUPs"/>
    <property type="match status" value="1"/>
</dbReference>
<protein>
    <recommendedName>
        <fullName evidence="8">Glutamate--tRNA ligase</fullName>
        <ecNumber evidence="8">6.1.1.17</ecNumber>
    </recommendedName>
    <alternativeName>
        <fullName evidence="8">Glutamyl-tRNA synthetase</fullName>
        <shortName evidence="8">GluRS</shortName>
    </alternativeName>
</protein>
<evidence type="ECO:0000259" key="9">
    <source>
        <dbReference type="Pfam" id="PF00749"/>
    </source>
</evidence>
<feature type="short sequence motif" description="'KMSKS' region" evidence="8">
    <location>
        <begin position="248"/>
        <end position="252"/>
    </location>
</feature>
<accession>A0A0M2UYJ0</accession>
<dbReference type="InterPro" id="IPR008925">
    <property type="entry name" value="aa_tRNA-synth_I_cd-bd_sf"/>
</dbReference>
<dbReference type="SUPFAM" id="SSF48163">
    <property type="entry name" value="An anticodon-binding domain of class I aminoacyl-tRNA synthetases"/>
    <property type="match status" value="1"/>
</dbReference>
<dbReference type="PRINTS" id="PR00987">
    <property type="entry name" value="TRNASYNTHGLU"/>
</dbReference>
<evidence type="ECO:0000256" key="5">
    <source>
        <dbReference type="ARBA" id="ARBA00022840"/>
    </source>
</evidence>
<dbReference type="AlphaFoldDB" id="A0A0M2UYJ0"/>
<name>A0A0M2UYJ0_9BACT</name>
<dbReference type="PANTHER" id="PTHR43311:SF2">
    <property type="entry name" value="GLUTAMATE--TRNA LIGASE, MITOCHONDRIAL-RELATED"/>
    <property type="match status" value="1"/>
</dbReference>
<gene>
    <name evidence="8" type="primary">gltX</name>
    <name evidence="11" type="ORF">BROFUL_01745</name>
</gene>
<dbReference type="EC" id="6.1.1.17" evidence="8"/>
<dbReference type="GO" id="GO:0005829">
    <property type="term" value="C:cytosol"/>
    <property type="evidence" value="ECO:0007669"/>
    <property type="project" value="TreeGrafter"/>
</dbReference>
<comment type="caution">
    <text evidence="8">Lacks conserved residue(s) required for the propagation of feature annotation.</text>
</comment>
<dbReference type="NCBIfam" id="TIGR00464">
    <property type="entry name" value="gltX_bact"/>
    <property type="match status" value="1"/>
</dbReference>
<evidence type="ECO:0000256" key="1">
    <source>
        <dbReference type="ARBA" id="ARBA00007894"/>
    </source>
</evidence>
<dbReference type="GO" id="GO:0005524">
    <property type="term" value="F:ATP binding"/>
    <property type="evidence" value="ECO:0007669"/>
    <property type="project" value="UniProtKB-UniRule"/>
</dbReference>
<dbReference type="PATRIC" id="fig|380242.3.peg.2162"/>
<dbReference type="Proteomes" id="UP000034954">
    <property type="component" value="Unassembled WGS sequence"/>
</dbReference>
<dbReference type="GO" id="GO:0008270">
    <property type="term" value="F:zinc ion binding"/>
    <property type="evidence" value="ECO:0007669"/>
    <property type="project" value="InterPro"/>
</dbReference>
<dbReference type="SUPFAM" id="SSF52374">
    <property type="entry name" value="Nucleotidylyl transferase"/>
    <property type="match status" value="1"/>
</dbReference>
<keyword evidence="2 8" id="KW-0963">Cytoplasm</keyword>
<keyword evidence="7 8" id="KW-0030">Aminoacyl-tRNA synthetase</keyword>
<dbReference type="InterPro" id="IPR045462">
    <property type="entry name" value="aa-tRNA-synth_I_cd-bd"/>
</dbReference>
<dbReference type="InterPro" id="IPR020752">
    <property type="entry name" value="Glu-tRNA-synth_I_codon-bd_sub1"/>
</dbReference>
<dbReference type="InterPro" id="IPR020058">
    <property type="entry name" value="Glu/Gln-tRNA-synth_Ib_cat-dom"/>
</dbReference>
<evidence type="ECO:0000256" key="4">
    <source>
        <dbReference type="ARBA" id="ARBA00022741"/>
    </source>
</evidence>
<dbReference type="HAMAP" id="MF_00022">
    <property type="entry name" value="Glu_tRNA_synth_type1"/>
    <property type="match status" value="1"/>
</dbReference>
<evidence type="ECO:0000256" key="8">
    <source>
        <dbReference type="HAMAP-Rule" id="MF_00022"/>
    </source>
</evidence>
<keyword evidence="3 8" id="KW-0436">Ligase</keyword>
<dbReference type="Pfam" id="PF00749">
    <property type="entry name" value="tRNA-synt_1c"/>
    <property type="match status" value="1"/>
</dbReference>
<dbReference type="EMBL" id="LAQJ01000181">
    <property type="protein sequence ID" value="KKO19544.1"/>
    <property type="molecule type" value="Genomic_DNA"/>
</dbReference>
<evidence type="ECO:0000256" key="3">
    <source>
        <dbReference type="ARBA" id="ARBA00022598"/>
    </source>
</evidence>
<feature type="binding site" evidence="8">
    <location>
        <position position="251"/>
    </location>
    <ligand>
        <name>ATP</name>
        <dbReference type="ChEBI" id="CHEBI:30616"/>
    </ligand>
</feature>
<dbReference type="InterPro" id="IPR049940">
    <property type="entry name" value="GluQ/Sye"/>
</dbReference>
<dbReference type="Gene3D" id="1.10.8.70">
    <property type="entry name" value="Glutamate-tRNA synthetase, class I, anticodon-binding domain 1"/>
    <property type="match status" value="1"/>
</dbReference>
<dbReference type="InterPro" id="IPR033910">
    <property type="entry name" value="GluRS_core"/>
</dbReference>
<evidence type="ECO:0000259" key="10">
    <source>
        <dbReference type="Pfam" id="PF19269"/>
    </source>
</evidence>
<keyword evidence="5 8" id="KW-0067">ATP-binding</keyword>
<dbReference type="FunFam" id="3.40.50.620:FF:000045">
    <property type="entry name" value="Glutamate--tRNA ligase, mitochondrial"/>
    <property type="match status" value="1"/>
</dbReference>
<evidence type="ECO:0000313" key="11">
    <source>
        <dbReference type="EMBL" id="KKO19544.1"/>
    </source>
</evidence>
<comment type="function">
    <text evidence="8">Catalyzes the attachment of glutamate to tRNA(Glu) in a two-step reaction: glutamate is first activated by ATP to form Glu-AMP and then transferred to the acceptor end of tRNA(Glu).</text>
</comment>
<feature type="short sequence motif" description="'HIGH' region" evidence="8">
    <location>
        <begin position="8"/>
        <end position="18"/>
    </location>
</feature>
<evidence type="ECO:0000256" key="7">
    <source>
        <dbReference type="ARBA" id="ARBA00023146"/>
    </source>
</evidence>
<feature type="domain" description="Glutamyl/glutaminyl-tRNA synthetase class Ib catalytic" evidence="9">
    <location>
        <begin position="1"/>
        <end position="317"/>
    </location>
</feature>
<dbReference type="PROSITE" id="PS00178">
    <property type="entry name" value="AA_TRNA_LIGASE_I"/>
    <property type="match status" value="1"/>
</dbReference>
<reference evidence="11 12" key="1">
    <citation type="journal article" date="2013" name="BMC Microbiol.">
        <title>Identification of the type II cytochrome c maturation pathway in anammox bacteria by comparative genomics.</title>
        <authorList>
            <person name="Ferousi C."/>
            <person name="Speth D.R."/>
            <person name="Reimann J."/>
            <person name="Op den Camp H.J."/>
            <person name="Allen J.W."/>
            <person name="Keltjens J.T."/>
            <person name="Jetten M.S."/>
        </authorList>
    </citation>
    <scope>NUCLEOTIDE SEQUENCE [LARGE SCALE GENOMIC DNA]</scope>
    <source>
        <strain evidence="11">RU1</strain>
    </source>
</reference>
<proteinExistence type="inferred from homology"/>
<dbReference type="InterPro" id="IPR004527">
    <property type="entry name" value="Glu-tRNA-ligase_bac/mito"/>
</dbReference>
<dbReference type="InterPro" id="IPR001412">
    <property type="entry name" value="aa-tRNA-synth_I_CS"/>
</dbReference>
<keyword evidence="4 8" id="KW-0547">Nucleotide-binding</keyword>
<organism evidence="11 12">
    <name type="scientific">Candidatus Brocadia fulgida</name>
    <dbReference type="NCBI Taxonomy" id="380242"/>
    <lineage>
        <taxon>Bacteria</taxon>
        <taxon>Pseudomonadati</taxon>
        <taxon>Planctomycetota</taxon>
        <taxon>Candidatus Brocadiia</taxon>
        <taxon>Candidatus Brocadiales</taxon>
        <taxon>Candidatus Brocadiaceae</taxon>
        <taxon>Candidatus Brocadia</taxon>
    </lineage>
</organism>
<sequence length="485" mass="55468">MVRVRFAPSPTGLLHIGNARVAVFNWLFARRHNGAFLLRIEDTDLARSEKKYIDQLIEDLHWLGLTWQEGPDVGGPYGPYLQSERLHIYRDICQRFLQEGCAYRCYCTPAELEERRQIAKRTGKPPRYDNRCRNLSNEQRKALETSGLNCTVRFKVPEELLVFDDLIRGTCQFDMSLVGDFVIMRSDGTPSFHFAVAVDDILMKITHVIRGEDHLTNTPCHILLFHALGQKPPHFAHLSLTMGADRTLLSKRHGAFSLSEYHNMGYLPEALLNYMMLLGWAPKDKRDKFTASDITDTFEIGTMSKASSVFDQQKLNWMNGQYLREAEIERLVNLAIPYLQAAGLVSADDNAIDRAQLRLIVDAVRNNISCMSQIAQEANIFFKDVVISKQHIEFLSSEITQSILLSFYHELCKRNILSPDIFKDILKTVQKETKVHGKGLYLPVRVALTGREHGPELYGIANILGLDTCKKRIERFLLIRKQVTL</sequence>
<comment type="caution">
    <text evidence="11">The sequence shown here is derived from an EMBL/GenBank/DDBJ whole genome shotgun (WGS) entry which is preliminary data.</text>
</comment>
<dbReference type="CDD" id="cd00808">
    <property type="entry name" value="GluRS_core"/>
    <property type="match status" value="1"/>
</dbReference>
<dbReference type="Pfam" id="PF19269">
    <property type="entry name" value="Anticodon_2"/>
    <property type="match status" value="1"/>
</dbReference>
<comment type="subcellular location">
    <subcellularLocation>
        <location evidence="8">Cytoplasm</location>
    </subcellularLocation>
</comment>
<evidence type="ECO:0000256" key="2">
    <source>
        <dbReference type="ARBA" id="ARBA00022490"/>
    </source>
</evidence>
<evidence type="ECO:0000313" key="12">
    <source>
        <dbReference type="Proteomes" id="UP000034954"/>
    </source>
</evidence>
<dbReference type="Gene3D" id="1.10.10.350">
    <property type="match status" value="1"/>
</dbReference>
<evidence type="ECO:0000256" key="6">
    <source>
        <dbReference type="ARBA" id="ARBA00022917"/>
    </source>
</evidence>
<dbReference type="GO" id="GO:0006424">
    <property type="term" value="P:glutamyl-tRNA aminoacylation"/>
    <property type="evidence" value="ECO:0007669"/>
    <property type="project" value="UniProtKB-UniRule"/>
</dbReference>
<dbReference type="InterPro" id="IPR000924">
    <property type="entry name" value="Glu/Gln-tRNA-synth"/>
</dbReference>
<dbReference type="GO" id="GO:0004818">
    <property type="term" value="F:glutamate-tRNA ligase activity"/>
    <property type="evidence" value="ECO:0007669"/>
    <property type="project" value="UniProtKB-UniRule"/>
</dbReference>
<keyword evidence="12" id="KW-1185">Reference proteome</keyword>
<dbReference type="PANTHER" id="PTHR43311">
    <property type="entry name" value="GLUTAMATE--TRNA LIGASE"/>
    <property type="match status" value="1"/>
</dbReference>
<dbReference type="InterPro" id="IPR014729">
    <property type="entry name" value="Rossmann-like_a/b/a_fold"/>
</dbReference>
<comment type="similarity">
    <text evidence="1 8">Belongs to the class-I aminoacyl-tRNA synthetase family. Glutamate--tRNA ligase type 1 subfamily.</text>
</comment>
<comment type="catalytic activity">
    <reaction evidence="8">
        <text>tRNA(Glu) + L-glutamate + ATP = L-glutamyl-tRNA(Glu) + AMP + diphosphate</text>
        <dbReference type="Rhea" id="RHEA:23540"/>
        <dbReference type="Rhea" id="RHEA-COMP:9663"/>
        <dbReference type="Rhea" id="RHEA-COMP:9680"/>
        <dbReference type="ChEBI" id="CHEBI:29985"/>
        <dbReference type="ChEBI" id="CHEBI:30616"/>
        <dbReference type="ChEBI" id="CHEBI:33019"/>
        <dbReference type="ChEBI" id="CHEBI:78442"/>
        <dbReference type="ChEBI" id="CHEBI:78520"/>
        <dbReference type="ChEBI" id="CHEBI:456215"/>
        <dbReference type="EC" id="6.1.1.17"/>
    </reaction>
</comment>
<dbReference type="GO" id="GO:0000049">
    <property type="term" value="F:tRNA binding"/>
    <property type="evidence" value="ECO:0007669"/>
    <property type="project" value="InterPro"/>
</dbReference>
<keyword evidence="6 8" id="KW-0648">Protein biosynthesis</keyword>